<dbReference type="InterPro" id="IPR000595">
    <property type="entry name" value="cNMP-bd_dom"/>
</dbReference>
<dbReference type="Proteomes" id="UP001589797">
    <property type="component" value="Unassembled WGS sequence"/>
</dbReference>
<name>A0ABV6FV42_9BACT</name>
<dbReference type="SMART" id="SM00100">
    <property type="entry name" value="cNMP"/>
    <property type="match status" value="1"/>
</dbReference>
<evidence type="ECO:0000259" key="5">
    <source>
        <dbReference type="PROSITE" id="PS51063"/>
    </source>
</evidence>
<keyword evidence="2" id="KW-0238">DNA-binding</keyword>
<reference evidence="6 7" key="1">
    <citation type="submission" date="2024-09" db="EMBL/GenBank/DDBJ databases">
        <authorList>
            <person name="Sun Q."/>
            <person name="Mori K."/>
        </authorList>
    </citation>
    <scope>NUCLEOTIDE SEQUENCE [LARGE SCALE GENOMIC DNA]</scope>
    <source>
        <strain evidence="6 7">CCM 7650</strain>
    </source>
</reference>
<dbReference type="PRINTS" id="PR00034">
    <property type="entry name" value="HTHCRP"/>
</dbReference>
<comment type="caution">
    <text evidence="6">The sequence shown here is derived from an EMBL/GenBank/DDBJ whole genome shotgun (WGS) entry which is preliminary data.</text>
</comment>
<dbReference type="SUPFAM" id="SSF46785">
    <property type="entry name" value="Winged helix' DNA-binding domain"/>
    <property type="match status" value="1"/>
</dbReference>
<dbReference type="SMART" id="SM00419">
    <property type="entry name" value="HTH_CRP"/>
    <property type="match status" value="1"/>
</dbReference>
<dbReference type="InterPro" id="IPR036390">
    <property type="entry name" value="WH_DNA-bd_sf"/>
</dbReference>
<sequence length="232" mass="26479">MLMCVGCNNTSCLIKNCNPDWIEKISLQKNTPVYPKGQYIFFEGSLVMGAYFIKKGHVKIVSSNLQGKEQTVRLAKAGHMIGHTAFGLEKYSIGAVTLSDSEICFVDNNTLQQAFLENPKFTIEVMRFYSRELRKSEIRTKCLALMNNEEKVILGLLYIADTFSEEETNEVEIHLNRQEIAQIIGTNSEQVSRVISILKKDQLLETKERTIILKDIKHLKSTISHYSFANEY</sequence>
<dbReference type="RefSeq" id="WP_382387645.1">
    <property type="nucleotide sequence ID" value="NZ_JBHLWI010000029.1"/>
</dbReference>
<evidence type="ECO:0000256" key="2">
    <source>
        <dbReference type="ARBA" id="ARBA00023125"/>
    </source>
</evidence>
<protein>
    <submittedName>
        <fullName evidence="6">Crp/Fnr family transcriptional regulator</fullName>
    </submittedName>
</protein>
<accession>A0ABV6FV42</accession>
<evidence type="ECO:0000259" key="4">
    <source>
        <dbReference type="PROSITE" id="PS50042"/>
    </source>
</evidence>
<dbReference type="Pfam" id="PF00027">
    <property type="entry name" value="cNMP_binding"/>
    <property type="match status" value="1"/>
</dbReference>
<dbReference type="PANTHER" id="PTHR24567">
    <property type="entry name" value="CRP FAMILY TRANSCRIPTIONAL REGULATORY PROTEIN"/>
    <property type="match status" value="1"/>
</dbReference>
<organism evidence="6 7">
    <name type="scientific">Fontibacter flavus</name>
    <dbReference type="NCBI Taxonomy" id="654838"/>
    <lineage>
        <taxon>Bacteria</taxon>
        <taxon>Pseudomonadati</taxon>
        <taxon>Bacteroidota</taxon>
        <taxon>Cytophagia</taxon>
        <taxon>Cytophagales</taxon>
        <taxon>Cyclobacteriaceae</taxon>
        <taxon>Fontibacter</taxon>
    </lineage>
</organism>
<dbReference type="InterPro" id="IPR014710">
    <property type="entry name" value="RmlC-like_jellyroll"/>
</dbReference>
<gene>
    <name evidence="6" type="ORF">ACFFIP_10815</name>
</gene>
<dbReference type="SUPFAM" id="SSF51206">
    <property type="entry name" value="cAMP-binding domain-like"/>
    <property type="match status" value="1"/>
</dbReference>
<dbReference type="PANTHER" id="PTHR24567:SF26">
    <property type="entry name" value="REGULATORY PROTEIN YEIL"/>
    <property type="match status" value="1"/>
</dbReference>
<dbReference type="PROSITE" id="PS51063">
    <property type="entry name" value="HTH_CRP_2"/>
    <property type="match status" value="1"/>
</dbReference>
<evidence type="ECO:0000256" key="1">
    <source>
        <dbReference type="ARBA" id="ARBA00023015"/>
    </source>
</evidence>
<dbReference type="InterPro" id="IPR050397">
    <property type="entry name" value="Env_Response_Regulators"/>
</dbReference>
<keyword evidence="7" id="KW-1185">Reference proteome</keyword>
<dbReference type="EMBL" id="JBHLWI010000029">
    <property type="protein sequence ID" value="MFC0263175.1"/>
    <property type="molecule type" value="Genomic_DNA"/>
</dbReference>
<evidence type="ECO:0000256" key="3">
    <source>
        <dbReference type="ARBA" id="ARBA00023163"/>
    </source>
</evidence>
<keyword evidence="3" id="KW-0804">Transcription</keyword>
<feature type="domain" description="Cyclic nucleotide-binding" evidence="4">
    <location>
        <begin position="13"/>
        <end position="86"/>
    </location>
</feature>
<dbReference type="InterPro" id="IPR018490">
    <property type="entry name" value="cNMP-bd_dom_sf"/>
</dbReference>
<evidence type="ECO:0000313" key="7">
    <source>
        <dbReference type="Proteomes" id="UP001589797"/>
    </source>
</evidence>
<dbReference type="Pfam" id="PF13545">
    <property type="entry name" value="HTH_Crp_2"/>
    <property type="match status" value="1"/>
</dbReference>
<dbReference type="CDD" id="cd00038">
    <property type="entry name" value="CAP_ED"/>
    <property type="match status" value="1"/>
</dbReference>
<keyword evidence="1" id="KW-0805">Transcription regulation</keyword>
<dbReference type="InterPro" id="IPR012318">
    <property type="entry name" value="HTH_CRP"/>
</dbReference>
<dbReference type="Gene3D" id="2.60.120.10">
    <property type="entry name" value="Jelly Rolls"/>
    <property type="match status" value="1"/>
</dbReference>
<evidence type="ECO:0000313" key="6">
    <source>
        <dbReference type="EMBL" id="MFC0263175.1"/>
    </source>
</evidence>
<proteinExistence type="predicted"/>
<feature type="domain" description="HTH crp-type" evidence="5">
    <location>
        <begin position="146"/>
        <end position="217"/>
    </location>
</feature>
<dbReference type="PROSITE" id="PS50042">
    <property type="entry name" value="CNMP_BINDING_3"/>
    <property type="match status" value="1"/>
</dbReference>